<gene>
    <name evidence="6" type="ORF">LK09_15165</name>
</gene>
<dbReference type="Proteomes" id="UP000031030">
    <property type="component" value="Unassembled WGS sequence"/>
</dbReference>
<dbReference type="InterPro" id="IPR043129">
    <property type="entry name" value="ATPase_NBD"/>
</dbReference>
<proteinExistence type="inferred from homology"/>
<evidence type="ECO:0000313" key="7">
    <source>
        <dbReference type="Proteomes" id="UP000031030"/>
    </source>
</evidence>
<dbReference type="Gene3D" id="3.30.420.40">
    <property type="match status" value="2"/>
</dbReference>
<dbReference type="OrthoDB" id="9782710at2"/>
<dbReference type="CDD" id="cd07773">
    <property type="entry name" value="ASKHA_NBD_FGGY_FK"/>
    <property type="match status" value="1"/>
</dbReference>
<dbReference type="PANTHER" id="PTHR43095">
    <property type="entry name" value="SUGAR KINASE"/>
    <property type="match status" value="1"/>
</dbReference>
<keyword evidence="2" id="KW-0119">Carbohydrate metabolism</keyword>
<dbReference type="InterPro" id="IPR050406">
    <property type="entry name" value="FGGY_Carb_Kinase"/>
</dbReference>
<dbReference type="GO" id="GO:0016301">
    <property type="term" value="F:kinase activity"/>
    <property type="evidence" value="ECO:0007669"/>
    <property type="project" value="UniProtKB-KW"/>
</dbReference>
<name>A0A0B2A408_9MICO</name>
<sequence>MPRPLPLTAGIDLGSTSLKLLVVDGDGTQVACEQVATPWRSGAGGTTELDAPALRTALDRLVATTAAALPDGTTVAAIGIAGMGETGYLVDDAGEVAGPAFAWFDPRGAADAAAFSAELRAEFPGRTGLPLGAQVSLAKLAHERRRGVPLERYRWLSIPEFAAAHLGGDVAAEYSLASRTGLLDQNSGEPWQRALDELGVTAAFLPPLRWAGSPWGTASAVASGPFAGAALTVAGHDHLVAAEALGSLHPGRYHVSMGTAEVILRVTDAPLPPEARARLAAKLINEVRHIVPGRHVIVAGVKSGLLLRRALQLAGIGDRDGRDELDAAVSALPFEGVLPDGAIVASGARNDDGVLALDIRSDGVSPAELFGAVLRHSNDEIRILLDAIERELPPATTTTLTGGWSGMSSVRRARSRVLPDLTVSTREQDTAHGAALLARTLLRSSR</sequence>
<dbReference type="RefSeq" id="WP_039401337.1">
    <property type="nucleotide sequence ID" value="NZ_JTDK01000015.1"/>
</dbReference>
<evidence type="ECO:0000256" key="1">
    <source>
        <dbReference type="ARBA" id="ARBA00009156"/>
    </source>
</evidence>
<comment type="similarity">
    <text evidence="1">Belongs to the FGGY kinase family.</text>
</comment>
<dbReference type="InterPro" id="IPR018484">
    <property type="entry name" value="FGGY_N"/>
</dbReference>
<dbReference type="AlphaFoldDB" id="A0A0B2A408"/>
<keyword evidence="7" id="KW-1185">Reference proteome</keyword>
<comment type="caution">
    <text evidence="6">The sequence shown here is derived from an EMBL/GenBank/DDBJ whole genome shotgun (WGS) entry which is preliminary data.</text>
</comment>
<evidence type="ECO:0000313" key="6">
    <source>
        <dbReference type="EMBL" id="KHK96337.1"/>
    </source>
</evidence>
<dbReference type="PANTHER" id="PTHR43095:SF5">
    <property type="entry name" value="XYLULOSE KINASE"/>
    <property type="match status" value="1"/>
</dbReference>
<evidence type="ECO:0000256" key="2">
    <source>
        <dbReference type="ARBA" id="ARBA00022629"/>
    </source>
</evidence>
<keyword evidence="4 6" id="KW-0418">Kinase</keyword>
<dbReference type="EMBL" id="JTDK01000015">
    <property type="protein sequence ID" value="KHK96337.1"/>
    <property type="molecule type" value="Genomic_DNA"/>
</dbReference>
<accession>A0A0B2A408</accession>
<keyword evidence="3" id="KW-0808">Transferase</keyword>
<dbReference type="Pfam" id="PF00370">
    <property type="entry name" value="FGGY_N"/>
    <property type="match status" value="1"/>
</dbReference>
<dbReference type="SUPFAM" id="SSF53067">
    <property type="entry name" value="Actin-like ATPase domain"/>
    <property type="match status" value="2"/>
</dbReference>
<protein>
    <submittedName>
        <fullName evidence="6">Carbohydrate kinase</fullName>
    </submittedName>
</protein>
<feature type="domain" description="Carbohydrate kinase FGGY N-terminal" evidence="5">
    <location>
        <begin position="9"/>
        <end position="239"/>
    </location>
</feature>
<organism evidence="6 7">
    <name type="scientific">Microbacterium mangrovi</name>
    <dbReference type="NCBI Taxonomy" id="1348253"/>
    <lineage>
        <taxon>Bacteria</taxon>
        <taxon>Bacillati</taxon>
        <taxon>Actinomycetota</taxon>
        <taxon>Actinomycetes</taxon>
        <taxon>Micrococcales</taxon>
        <taxon>Microbacteriaceae</taxon>
        <taxon>Microbacterium</taxon>
    </lineage>
</organism>
<evidence type="ECO:0000256" key="3">
    <source>
        <dbReference type="ARBA" id="ARBA00022679"/>
    </source>
</evidence>
<reference evidence="6 7" key="1">
    <citation type="submission" date="2014-11" db="EMBL/GenBank/DDBJ databases">
        <title>Genome sequence of Microbacterium mangrovi MUSC 115(T).</title>
        <authorList>
            <person name="Lee L.-H."/>
        </authorList>
    </citation>
    <scope>NUCLEOTIDE SEQUENCE [LARGE SCALE GENOMIC DNA]</scope>
    <source>
        <strain evidence="6 7">MUSC 115</strain>
    </source>
</reference>
<keyword evidence="2" id="KW-0859">Xylose metabolism</keyword>
<evidence type="ECO:0000256" key="4">
    <source>
        <dbReference type="ARBA" id="ARBA00022777"/>
    </source>
</evidence>
<dbReference type="GO" id="GO:0042732">
    <property type="term" value="P:D-xylose metabolic process"/>
    <property type="evidence" value="ECO:0007669"/>
    <property type="project" value="UniProtKB-KW"/>
</dbReference>
<dbReference type="STRING" id="1348253.LK09_15165"/>
<evidence type="ECO:0000259" key="5">
    <source>
        <dbReference type="Pfam" id="PF00370"/>
    </source>
</evidence>